<keyword evidence="1" id="KW-1133">Transmembrane helix</keyword>
<protein>
    <recommendedName>
        <fullName evidence="2">FAD-binding domain-containing protein</fullName>
    </recommendedName>
</protein>
<accession>A0ABX1QM82</accession>
<dbReference type="SUPFAM" id="SSF51971">
    <property type="entry name" value="Nucleotide-binding domain"/>
    <property type="match status" value="1"/>
</dbReference>
<organism evidence="3 4">
    <name type="scientific">Tepidiphilus baoligensis</name>
    <dbReference type="NCBI Taxonomy" id="2698687"/>
    <lineage>
        <taxon>Bacteria</taxon>
        <taxon>Pseudomonadati</taxon>
        <taxon>Pseudomonadota</taxon>
        <taxon>Hydrogenophilia</taxon>
        <taxon>Hydrogenophilales</taxon>
        <taxon>Hydrogenophilaceae</taxon>
        <taxon>Tepidiphilus</taxon>
    </lineage>
</organism>
<comment type="caution">
    <text evidence="3">The sequence shown here is derived from an EMBL/GenBank/DDBJ whole genome shotgun (WGS) entry which is preliminary data.</text>
</comment>
<keyword evidence="4" id="KW-1185">Reference proteome</keyword>
<dbReference type="InterPro" id="IPR036188">
    <property type="entry name" value="FAD/NAD-bd_sf"/>
</dbReference>
<dbReference type="InterPro" id="IPR002938">
    <property type="entry name" value="FAD-bd"/>
</dbReference>
<reference evidence="3 4" key="1">
    <citation type="journal article" date="2020" name="Curr. Microbiol.">
        <title>Tepidiphilus baoligensis sp. nov., a Novel Bacterium of the Family Hydrogenophilaceae Isolated from an Oil Reservoir.</title>
        <authorList>
            <person name="Zhang X."/>
            <person name="Wang G."/>
            <person name="Ma X."/>
            <person name="Yu J."/>
            <person name="You J."/>
            <person name="Xue Y."/>
            <person name="Ma Y."/>
        </authorList>
    </citation>
    <scope>NUCLEOTIDE SEQUENCE [LARGE SCALE GENOMIC DNA]</scope>
    <source>
        <strain evidence="3 4">B18-69</strain>
    </source>
</reference>
<dbReference type="Proteomes" id="UP000669605">
    <property type="component" value="Unassembled WGS sequence"/>
</dbReference>
<evidence type="ECO:0000256" key="1">
    <source>
        <dbReference type="SAM" id="Phobius"/>
    </source>
</evidence>
<keyword evidence="1" id="KW-0472">Membrane</keyword>
<feature type="transmembrane region" description="Helical" evidence="1">
    <location>
        <begin position="33"/>
        <end position="54"/>
    </location>
</feature>
<gene>
    <name evidence="3" type="ORF">GV368_08110</name>
</gene>
<keyword evidence="1" id="KW-0812">Transmembrane</keyword>
<sequence length="60" mass="6994">MHQPNTEPRKSVYYRYRVFPPYLHRETEPRQKVVIVGAGPVGMTLALLLARYRIPSVIVE</sequence>
<evidence type="ECO:0000259" key="2">
    <source>
        <dbReference type="Pfam" id="PF01494"/>
    </source>
</evidence>
<evidence type="ECO:0000313" key="4">
    <source>
        <dbReference type="Proteomes" id="UP000669605"/>
    </source>
</evidence>
<feature type="domain" description="FAD-binding" evidence="2">
    <location>
        <begin position="32"/>
        <end position="60"/>
    </location>
</feature>
<dbReference type="RefSeq" id="WP_169116161.1">
    <property type="nucleotide sequence ID" value="NZ_JAAAUB010000011.1"/>
</dbReference>
<proteinExistence type="predicted"/>
<name>A0ABX1QM82_9PROT</name>
<dbReference type="Pfam" id="PF01494">
    <property type="entry name" value="FAD_binding_3"/>
    <property type="match status" value="1"/>
</dbReference>
<evidence type="ECO:0000313" key="3">
    <source>
        <dbReference type="EMBL" id="NMH17060.1"/>
    </source>
</evidence>
<dbReference type="Gene3D" id="3.50.50.60">
    <property type="entry name" value="FAD/NAD(P)-binding domain"/>
    <property type="match status" value="1"/>
</dbReference>
<dbReference type="EMBL" id="JAAAUB010000011">
    <property type="protein sequence ID" value="NMH17060.1"/>
    <property type="molecule type" value="Genomic_DNA"/>
</dbReference>